<reference evidence="2 3" key="1">
    <citation type="submission" date="2016-11" db="EMBL/GenBank/DDBJ databases">
        <title>Draft Genome Assembly of Colletotrichum chlorophyti a pathogen of herbaceous plants.</title>
        <authorList>
            <person name="Gan P."/>
            <person name="Narusaka M."/>
            <person name="Tsushima A."/>
            <person name="Narusaka Y."/>
            <person name="Takano Y."/>
            <person name="Shirasu K."/>
        </authorList>
    </citation>
    <scope>NUCLEOTIDE SEQUENCE [LARGE SCALE GENOMIC DNA]</scope>
    <source>
        <strain evidence="2 3">NTL11</strain>
    </source>
</reference>
<gene>
    <name evidence="2" type="ORF">CCHL11_10074</name>
</gene>
<evidence type="ECO:0000256" key="1">
    <source>
        <dbReference type="SAM" id="MobiDB-lite"/>
    </source>
</evidence>
<dbReference type="GO" id="GO:0046983">
    <property type="term" value="F:protein dimerization activity"/>
    <property type="evidence" value="ECO:0007669"/>
    <property type="project" value="InterPro"/>
</dbReference>
<keyword evidence="3" id="KW-1185">Reference proteome</keyword>
<evidence type="ECO:0000313" key="3">
    <source>
        <dbReference type="Proteomes" id="UP000186583"/>
    </source>
</evidence>
<dbReference type="Gene3D" id="4.10.280.10">
    <property type="entry name" value="Helix-loop-helix DNA-binding domain"/>
    <property type="match status" value="1"/>
</dbReference>
<evidence type="ECO:0000313" key="2">
    <source>
        <dbReference type="EMBL" id="OLN95707.1"/>
    </source>
</evidence>
<comment type="caution">
    <text evidence="2">The sequence shown here is derived from an EMBL/GenBank/DDBJ whole genome shotgun (WGS) entry which is preliminary data.</text>
</comment>
<sequence>SSHEFSALVFSDTQGNCDAELVSPLFPSLSVLYPFDCDLPSLFEMSSPSPELDLFLEDPFGNPLSFCTQNPGLSPTTSSASLEVDDVVFGGEGINDNQTLFHTKQQRANSRSSWKTKPVPPAPFANKSRISKNTHMVEKRYRVNINDKMTALCDAVPSMSRIVKKTDNPQAATVEHEKALDIIGEENGLKQTREISQPKILTRPTVLSKATILVMVTDLQYGQQRHNEWG</sequence>
<dbReference type="SUPFAM" id="SSF47459">
    <property type="entry name" value="HLH, helix-loop-helix DNA-binding domain"/>
    <property type="match status" value="1"/>
</dbReference>
<feature type="region of interest" description="Disordered" evidence="1">
    <location>
        <begin position="105"/>
        <end position="127"/>
    </location>
</feature>
<dbReference type="AlphaFoldDB" id="A0A1Q8S2T1"/>
<dbReference type="InterPro" id="IPR052099">
    <property type="entry name" value="Regulatory_TF_Diverse"/>
</dbReference>
<name>A0A1Q8S2T1_9PEZI</name>
<dbReference type="EMBL" id="MPGH01000031">
    <property type="protein sequence ID" value="OLN95707.1"/>
    <property type="molecule type" value="Genomic_DNA"/>
</dbReference>
<dbReference type="PANTHER" id="PTHR47336">
    <property type="entry name" value="TRANSCRIPTION FACTOR HMS1-RELATED"/>
    <property type="match status" value="1"/>
</dbReference>
<protein>
    <submittedName>
        <fullName evidence="2">Uncharacterized protein</fullName>
    </submittedName>
</protein>
<accession>A0A1Q8S2T1</accession>
<dbReference type="PANTHER" id="PTHR47336:SF2">
    <property type="entry name" value="TRANSCRIPTION FACTOR HMS1-RELATED"/>
    <property type="match status" value="1"/>
</dbReference>
<dbReference type="InterPro" id="IPR036638">
    <property type="entry name" value="HLH_DNA-bd_sf"/>
</dbReference>
<organism evidence="2 3">
    <name type="scientific">Colletotrichum chlorophyti</name>
    <dbReference type="NCBI Taxonomy" id="708187"/>
    <lineage>
        <taxon>Eukaryota</taxon>
        <taxon>Fungi</taxon>
        <taxon>Dikarya</taxon>
        <taxon>Ascomycota</taxon>
        <taxon>Pezizomycotina</taxon>
        <taxon>Sordariomycetes</taxon>
        <taxon>Hypocreomycetidae</taxon>
        <taxon>Glomerellales</taxon>
        <taxon>Glomerellaceae</taxon>
        <taxon>Colletotrichum</taxon>
    </lineage>
</organism>
<dbReference type="OrthoDB" id="2133190at2759"/>
<feature type="compositionally biased region" description="Polar residues" evidence="1">
    <location>
        <begin position="105"/>
        <end position="115"/>
    </location>
</feature>
<dbReference type="STRING" id="708187.A0A1Q8S2T1"/>
<proteinExistence type="predicted"/>
<feature type="non-terminal residue" evidence="2">
    <location>
        <position position="1"/>
    </location>
</feature>
<dbReference type="Proteomes" id="UP000186583">
    <property type="component" value="Unassembled WGS sequence"/>
</dbReference>